<protein>
    <submittedName>
        <fullName evidence="2">Asp23/Gls24 family envelope stress response protein</fullName>
    </submittedName>
</protein>
<dbReference type="OrthoDB" id="9793465at2"/>
<keyword evidence="3" id="KW-1185">Reference proteome</keyword>
<comment type="similarity">
    <text evidence="1">Belongs to the asp23 family.</text>
</comment>
<sequence>MDHIVYEEQNVLGKIEIAPEVIQTIAGLTTSQIDGVAELKGGVVGDLNRLIGRKNVRQGTQVEIAEQTSIEIAMVVEYGYQIIEVGKEVQEKVKSAVETMTGLTVEKVVVRVEGIKVPSIEKSKDDIGNKGNKRVK</sequence>
<dbReference type="PANTHER" id="PTHR34297">
    <property type="entry name" value="HYPOTHETICAL CYTOSOLIC PROTEIN-RELATED"/>
    <property type="match status" value="1"/>
</dbReference>
<reference evidence="2 3" key="2">
    <citation type="submission" date="2018-06" db="EMBL/GenBank/DDBJ databases">
        <authorList>
            <person name="Zhirakovskaya E."/>
        </authorList>
    </citation>
    <scope>NUCLEOTIDE SEQUENCE [LARGE SCALE GENOMIC DNA]</scope>
    <source>
        <strain evidence="2 3">FBKL4.011</strain>
    </source>
</reference>
<dbReference type="InterPro" id="IPR005531">
    <property type="entry name" value="Asp23"/>
</dbReference>
<gene>
    <name evidence="2" type="ORF">DL897_00475</name>
</gene>
<name>A0A364K8D1_9BACL</name>
<organism evidence="2 3">
    <name type="scientific">Thermoflavimicrobium daqui</name>
    <dbReference type="NCBI Taxonomy" id="2137476"/>
    <lineage>
        <taxon>Bacteria</taxon>
        <taxon>Bacillati</taxon>
        <taxon>Bacillota</taxon>
        <taxon>Bacilli</taxon>
        <taxon>Bacillales</taxon>
        <taxon>Thermoactinomycetaceae</taxon>
        <taxon>Thermoflavimicrobium</taxon>
    </lineage>
</organism>
<reference evidence="2 3" key="1">
    <citation type="submission" date="2018-06" db="EMBL/GenBank/DDBJ databases">
        <title>Thermoflavimicrobium daqus sp. nov., a thermophilic microbe isolated from Moutai-flavour Daqu.</title>
        <authorList>
            <person name="Wang X."/>
            <person name="Zhou H."/>
        </authorList>
    </citation>
    <scope>NUCLEOTIDE SEQUENCE [LARGE SCALE GENOMIC DNA]</scope>
    <source>
        <strain evidence="2 3">FBKL4.011</strain>
    </source>
</reference>
<proteinExistence type="inferred from homology"/>
<evidence type="ECO:0000313" key="2">
    <source>
        <dbReference type="EMBL" id="RAL26561.1"/>
    </source>
</evidence>
<dbReference type="AlphaFoldDB" id="A0A364K8D1"/>
<comment type="caution">
    <text evidence="2">The sequence shown here is derived from an EMBL/GenBank/DDBJ whole genome shotgun (WGS) entry which is preliminary data.</text>
</comment>
<dbReference type="EMBL" id="QJKK01000001">
    <property type="protein sequence ID" value="RAL26561.1"/>
    <property type="molecule type" value="Genomic_DNA"/>
</dbReference>
<dbReference type="Pfam" id="PF03780">
    <property type="entry name" value="Asp23"/>
    <property type="match status" value="1"/>
</dbReference>
<dbReference type="Proteomes" id="UP000251213">
    <property type="component" value="Unassembled WGS sequence"/>
</dbReference>
<accession>A0A364K8D1</accession>
<evidence type="ECO:0000313" key="3">
    <source>
        <dbReference type="Proteomes" id="UP000251213"/>
    </source>
</evidence>
<evidence type="ECO:0000256" key="1">
    <source>
        <dbReference type="ARBA" id="ARBA00005721"/>
    </source>
</evidence>
<dbReference type="RefSeq" id="WP_113657167.1">
    <property type="nucleotide sequence ID" value="NZ_KZ845663.1"/>
</dbReference>
<dbReference type="PANTHER" id="PTHR34297:SF2">
    <property type="entry name" value="ASP23_GLS24 FAMILY ENVELOPE STRESS RESPONSE PROTEIN"/>
    <property type="match status" value="1"/>
</dbReference>